<proteinExistence type="predicted"/>
<dbReference type="InterPro" id="IPR022584">
    <property type="entry name" value="DUF2937"/>
</dbReference>
<evidence type="ECO:0000313" key="2">
    <source>
        <dbReference type="EMBL" id="MCL1123769.1"/>
    </source>
</evidence>
<organism evidence="2 3">
    <name type="scientific">Shewanella surugensis</name>
    <dbReference type="NCBI Taxonomy" id="212020"/>
    <lineage>
        <taxon>Bacteria</taxon>
        <taxon>Pseudomonadati</taxon>
        <taxon>Pseudomonadota</taxon>
        <taxon>Gammaproteobacteria</taxon>
        <taxon>Alteromonadales</taxon>
        <taxon>Shewanellaceae</taxon>
        <taxon>Shewanella</taxon>
    </lineage>
</organism>
<name>A0ABT0L7V5_9GAMM</name>
<feature type="transmembrane region" description="Helical" evidence="1">
    <location>
        <begin position="7"/>
        <end position="27"/>
    </location>
</feature>
<dbReference type="Pfam" id="PF11157">
    <property type="entry name" value="DUF2937"/>
    <property type="match status" value="1"/>
</dbReference>
<feature type="transmembrane region" description="Helical" evidence="1">
    <location>
        <begin position="136"/>
        <end position="159"/>
    </location>
</feature>
<comment type="caution">
    <text evidence="2">The sequence shown here is derived from an EMBL/GenBank/DDBJ whole genome shotgun (WGS) entry which is preliminary data.</text>
</comment>
<reference evidence="2 3" key="1">
    <citation type="submission" date="2022-01" db="EMBL/GenBank/DDBJ databases">
        <title>Whole genome-based taxonomy of the Shewanellaceae.</title>
        <authorList>
            <person name="Martin-Rodriguez A.J."/>
        </authorList>
    </citation>
    <scope>NUCLEOTIDE SEQUENCE [LARGE SCALE GENOMIC DNA]</scope>
    <source>
        <strain evidence="2 3">DSM 17177</strain>
    </source>
</reference>
<evidence type="ECO:0000313" key="3">
    <source>
        <dbReference type="Proteomes" id="UP001203423"/>
    </source>
</evidence>
<protein>
    <submittedName>
        <fullName evidence="2">DUF2937 family protein</fullName>
    </submittedName>
</protein>
<sequence>MKKIIEYLRLMLFMAGVLVGIQAPSVVDQYGKRLQAQLTESKLSLNAFQGDADRYFGGSIDKLITYYQSNDDPVFNDAGTNVEGLMQRQNSLSMAWQRFSADEYSPYIQFIWDPLLDIKAAVLKNYTYSIVLNSKAIMVGLIAGGLLAAAAELLLTLIWQTLRLTRRVVFGPVHPRRRL</sequence>
<keyword evidence="3" id="KW-1185">Reference proteome</keyword>
<dbReference type="RefSeq" id="WP_248939056.1">
    <property type="nucleotide sequence ID" value="NZ_JAKIKS010000011.1"/>
</dbReference>
<dbReference type="EMBL" id="JAKIKS010000011">
    <property type="protein sequence ID" value="MCL1123769.1"/>
    <property type="molecule type" value="Genomic_DNA"/>
</dbReference>
<accession>A0ABT0L7V5</accession>
<dbReference type="Proteomes" id="UP001203423">
    <property type="component" value="Unassembled WGS sequence"/>
</dbReference>
<keyword evidence="1" id="KW-0472">Membrane</keyword>
<keyword evidence="1" id="KW-0812">Transmembrane</keyword>
<keyword evidence="1" id="KW-1133">Transmembrane helix</keyword>
<evidence type="ECO:0000256" key="1">
    <source>
        <dbReference type="SAM" id="Phobius"/>
    </source>
</evidence>
<gene>
    <name evidence="2" type="ORF">L2764_04535</name>
</gene>